<dbReference type="AlphaFoldDB" id="A0A1Y1HRI6"/>
<name>A0A1Y1HRI6_KLENI</name>
<evidence type="ECO:0000313" key="3">
    <source>
        <dbReference type="EMBL" id="GAQ79186.1"/>
    </source>
</evidence>
<evidence type="ECO:0000313" key="4">
    <source>
        <dbReference type="Proteomes" id="UP000054558"/>
    </source>
</evidence>
<accession>A0A1Y1HRI6</accession>
<proteinExistence type="predicted"/>
<evidence type="ECO:0000256" key="1">
    <source>
        <dbReference type="SAM" id="MobiDB-lite"/>
    </source>
</evidence>
<organism evidence="3 4">
    <name type="scientific">Klebsormidium nitens</name>
    <name type="common">Green alga</name>
    <name type="synonym">Ulothrix nitens</name>
    <dbReference type="NCBI Taxonomy" id="105231"/>
    <lineage>
        <taxon>Eukaryota</taxon>
        <taxon>Viridiplantae</taxon>
        <taxon>Streptophyta</taxon>
        <taxon>Klebsormidiophyceae</taxon>
        <taxon>Klebsormidiales</taxon>
        <taxon>Klebsormidiaceae</taxon>
        <taxon>Klebsormidium</taxon>
    </lineage>
</organism>
<evidence type="ECO:0000259" key="2">
    <source>
        <dbReference type="SMART" id="SM00382"/>
    </source>
</evidence>
<dbReference type="Gene3D" id="3.40.50.300">
    <property type="entry name" value="P-loop containing nucleotide triphosphate hydrolases"/>
    <property type="match status" value="1"/>
</dbReference>
<dbReference type="Proteomes" id="UP000054558">
    <property type="component" value="Unassembled WGS sequence"/>
</dbReference>
<dbReference type="SUPFAM" id="SSF52540">
    <property type="entry name" value="P-loop containing nucleoside triphosphate hydrolases"/>
    <property type="match status" value="1"/>
</dbReference>
<feature type="compositionally biased region" description="Basic and acidic residues" evidence="1">
    <location>
        <begin position="63"/>
        <end position="88"/>
    </location>
</feature>
<gene>
    <name evidence="3" type="ORF">KFL_000260010</name>
</gene>
<dbReference type="OrthoDB" id="2364732at2759"/>
<protein>
    <recommendedName>
        <fullName evidence="2">AAA+ ATPase domain-containing protein</fullName>
    </recommendedName>
</protein>
<keyword evidence="4" id="KW-1185">Reference proteome</keyword>
<dbReference type="EMBL" id="DF236975">
    <property type="protein sequence ID" value="GAQ79186.1"/>
    <property type="molecule type" value="Genomic_DNA"/>
</dbReference>
<feature type="region of interest" description="Disordered" evidence="1">
    <location>
        <begin position="422"/>
        <end position="444"/>
    </location>
</feature>
<feature type="domain" description="AAA+ ATPase" evidence="2">
    <location>
        <begin position="358"/>
        <end position="534"/>
    </location>
</feature>
<sequence>MARSRPCGRTKSDHWVCQAARFARAAAYRERISISAERQEILIAAVNARSDDIPAPRRRRCQRSKESKHEGQTAREVPARGRCSAADRKAQRQDARALREAVNCAAERDPHATFCNESNLTAEWGLRGSKNGGNIHYYCELHGPIKGCFHIDRDRAAWVQAREEMLRKANSACHECKQEKKGLGLSAPPWSWAGSAAWNDSQKKGVRASMPMSQLLIATLLNIGGVEPNPGPSSEELASRESWLEYDSRIKSKLLDHLMRKEFDLAVWKSTPEKDRIEYLTRWRAEYQGPGEWADGWDAFLKAVPTAAGPSTTGTGASFNTFVPLVGAESEGINQRRKGGFFTPRVETCHKILHRVQEKGVLILAGSPCSGKTSLCQLVYEEAERSAVYESVYYVNCARVGSGGQTFDEVFYDQAGVTFAEASKSPANSPDKQAGRPSASSSATLPPLRKKLLIFDEVQNLYSPGPGHALLWPLAKDIGARFKPGGARQGRVNIILSASRGSNPSATGLPSTPISFSDDQRIPLRLRLGFATPADSNSPEPAVQFTMEEYEQVIESFLHNIGFAGDKGQLRTLGDVIEATTERHPGSVLHVLDLLKGHSPSNFAGRAAEWAAKAVDFVASPRLLDSLSGTRSFPPVSELVKDREALNLISRLLASRGQESLEAVRRSAPGLADKAEDFAKSGYLLLEKDSVSFTSGLHMEFYRYNLARRVWGTPKQMPQSLEAFLEEALSKMQPPMLQNSLNLSTRGGVVGGVLESHFQFELYSAVTSLLPEGAYFSPTVGKIYGLEAYVDFVLHGMGWKWAFELLIDGRDLREHLNRFLPNGRYHPMVLGNQIDAWVVVDLRNHKTGKPRKARGPGVCHVFFDSKYEKAIVDYGNNQEHPIFLMGRR</sequence>
<dbReference type="InterPro" id="IPR027417">
    <property type="entry name" value="P-loop_NTPase"/>
</dbReference>
<feature type="region of interest" description="Disordered" evidence="1">
    <location>
        <begin position="54"/>
        <end position="88"/>
    </location>
</feature>
<reference evidence="3 4" key="1">
    <citation type="journal article" date="2014" name="Nat. Commun.">
        <title>Klebsormidium flaccidum genome reveals primary factors for plant terrestrial adaptation.</title>
        <authorList>
            <person name="Hori K."/>
            <person name="Maruyama F."/>
            <person name="Fujisawa T."/>
            <person name="Togashi T."/>
            <person name="Yamamoto N."/>
            <person name="Seo M."/>
            <person name="Sato S."/>
            <person name="Yamada T."/>
            <person name="Mori H."/>
            <person name="Tajima N."/>
            <person name="Moriyama T."/>
            <person name="Ikeuchi M."/>
            <person name="Watanabe M."/>
            <person name="Wada H."/>
            <person name="Kobayashi K."/>
            <person name="Saito M."/>
            <person name="Masuda T."/>
            <person name="Sasaki-Sekimoto Y."/>
            <person name="Mashiguchi K."/>
            <person name="Awai K."/>
            <person name="Shimojima M."/>
            <person name="Masuda S."/>
            <person name="Iwai M."/>
            <person name="Nobusawa T."/>
            <person name="Narise T."/>
            <person name="Kondo S."/>
            <person name="Saito H."/>
            <person name="Sato R."/>
            <person name="Murakawa M."/>
            <person name="Ihara Y."/>
            <person name="Oshima-Yamada Y."/>
            <person name="Ohtaka K."/>
            <person name="Satoh M."/>
            <person name="Sonobe K."/>
            <person name="Ishii M."/>
            <person name="Ohtani R."/>
            <person name="Kanamori-Sato M."/>
            <person name="Honoki R."/>
            <person name="Miyazaki D."/>
            <person name="Mochizuki H."/>
            <person name="Umetsu J."/>
            <person name="Higashi K."/>
            <person name="Shibata D."/>
            <person name="Kamiya Y."/>
            <person name="Sato N."/>
            <person name="Nakamura Y."/>
            <person name="Tabata S."/>
            <person name="Ida S."/>
            <person name="Kurokawa K."/>
            <person name="Ohta H."/>
        </authorList>
    </citation>
    <scope>NUCLEOTIDE SEQUENCE [LARGE SCALE GENOMIC DNA]</scope>
    <source>
        <strain evidence="3 4">NIES-2285</strain>
    </source>
</reference>
<dbReference type="SMART" id="SM00382">
    <property type="entry name" value="AAA"/>
    <property type="match status" value="1"/>
</dbReference>
<dbReference type="InterPro" id="IPR003593">
    <property type="entry name" value="AAA+_ATPase"/>
</dbReference>